<dbReference type="FunFam" id="3.30.70.270:FF:000001">
    <property type="entry name" value="Diguanylate cyclase domain protein"/>
    <property type="match status" value="1"/>
</dbReference>
<evidence type="ECO:0000313" key="6">
    <source>
        <dbReference type="EMBL" id="MDE1242122.1"/>
    </source>
</evidence>
<evidence type="ECO:0000256" key="2">
    <source>
        <dbReference type="ARBA" id="ARBA00012528"/>
    </source>
</evidence>
<dbReference type="PANTHER" id="PTHR45138">
    <property type="entry name" value="REGULATORY COMPONENTS OF SENSORY TRANSDUCTION SYSTEM"/>
    <property type="match status" value="1"/>
</dbReference>
<dbReference type="InterPro" id="IPR008979">
    <property type="entry name" value="Galactose-bd-like_sf"/>
</dbReference>
<dbReference type="SUPFAM" id="SSF49785">
    <property type="entry name" value="Galactose-binding domain-like"/>
    <property type="match status" value="1"/>
</dbReference>
<dbReference type="PROSITE" id="PS50887">
    <property type="entry name" value="GGDEF"/>
    <property type="match status" value="1"/>
</dbReference>
<dbReference type="GO" id="GO:0043709">
    <property type="term" value="P:cell adhesion involved in single-species biofilm formation"/>
    <property type="evidence" value="ECO:0007669"/>
    <property type="project" value="TreeGrafter"/>
</dbReference>
<dbReference type="SUPFAM" id="SSF55073">
    <property type="entry name" value="Nucleotide cyclase"/>
    <property type="match status" value="1"/>
</dbReference>
<keyword evidence="4" id="KW-1133">Transmembrane helix</keyword>
<dbReference type="InterPro" id="IPR043128">
    <property type="entry name" value="Rev_trsase/Diguanyl_cyclase"/>
</dbReference>
<proteinExistence type="predicted"/>
<dbReference type="Gene3D" id="3.30.70.270">
    <property type="match status" value="1"/>
</dbReference>
<dbReference type="InterPro" id="IPR029787">
    <property type="entry name" value="Nucleotide_cyclase"/>
</dbReference>
<feature type="domain" description="GGDEF" evidence="5">
    <location>
        <begin position="304"/>
        <end position="432"/>
    </location>
</feature>
<gene>
    <name evidence="6" type="ORF">L9W94_08170</name>
</gene>
<name>A0A9X4ETK4_9VIBR</name>
<comment type="caution">
    <text evidence="6">The sequence shown here is derived from an EMBL/GenBank/DDBJ whole genome shotgun (WGS) entry which is preliminary data.</text>
</comment>
<organism evidence="6 7">
    <name type="scientific">Vibrio aestuarianus</name>
    <dbReference type="NCBI Taxonomy" id="28171"/>
    <lineage>
        <taxon>Bacteria</taxon>
        <taxon>Pseudomonadati</taxon>
        <taxon>Pseudomonadota</taxon>
        <taxon>Gammaproteobacteria</taxon>
        <taxon>Vibrionales</taxon>
        <taxon>Vibrionaceae</taxon>
        <taxon>Vibrio</taxon>
    </lineage>
</organism>
<dbReference type="Pfam" id="PF00990">
    <property type="entry name" value="GGDEF"/>
    <property type="match status" value="1"/>
</dbReference>
<dbReference type="GO" id="GO:1902201">
    <property type="term" value="P:negative regulation of bacterial-type flagellum-dependent cell motility"/>
    <property type="evidence" value="ECO:0007669"/>
    <property type="project" value="TreeGrafter"/>
</dbReference>
<dbReference type="InterPro" id="IPR050469">
    <property type="entry name" value="Diguanylate_Cyclase"/>
</dbReference>
<keyword evidence="4" id="KW-0472">Membrane</keyword>
<dbReference type="EMBL" id="JAKNBA010000011">
    <property type="protein sequence ID" value="MDE1242122.1"/>
    <property type="molecule type" value="Genomic_DNA"/>
</dbReference>
<dbReference type="NCBIfam" id="TIGR00254">
    <property type="entry name" value="GGDEF"/>
    <property type="match status" value="1"/>
</dbReference>
<comment type="catalytic activity">
    <reaction evidence="3">
        <text>2 GTP = 3',3'-c-di-GMP + 2 diphosphate</text>
        <dbReference type="Rhea" id="RHEA:24898"/>
        <dbReference type="ChEBI" id="CHEBI:33019"/>
        <dbReference type="ChEBI" id="CHEBI:37565"/>
        <dbReference type="ChEBI" id="CHEBI:58805"/>
        <dbReference type="EC" id="2.7.7.65"/>
    </reaction>
</comment>
<dbReference type="GO" id="GO:0005886">
    <property type="term" value="C:plasma membrane"/>
    <property type="evidence" value="ECO:0007669"/>
    <property type="project" value="TreeGrafter"/>
</dbReference>
<dbReference type="GO" id="GO:0052621">
    <property type="term" value="F:diguanylate cyclase activity"/>
    <property type="evidence" value="ECO:0007669"/>
    <property type="project" value="UniProtKB-EC"/>
</dbReference>
<sequence>MTAFPRFLVGLMLLTVIIVVTYLAIGDQKILKITPSQYSFHPTNDQFDGGLSTSELSIQNGQAHLSCDLLPSSYQWPYCGISIHANDDPRVGLDLSDYHTVRLSIDFTYSQSASPPAIRFYLRNFNHEYSTVENEYTHKYNGLEFSLGDKGEIEIPMENLQVMTWWLVDNRIGIEHSAPEFSNVNKIEFATGSGSELGHYEMHVNSVEFIGAYVNGEHLFLFLLSFWMLVGLSISLNEMRKSRHEAQLALQRQEHLKIINRTLRSQNIKFAEMAHRDSLTDALNRNGIREWLNEYAHKVRWSDTQFCMLYIDIDHFKRVNDSYGHTTGDDILREFAMVTMSILPEKDRLVRWGGEEFIVFCVDTSLQEACARAEKLRRRVEAHLWVHGDKLTCSIGVAMMGDERITEMIARADDALYQAKNKGRNRVEINYGLVQREAS</sequence>
<evidence type="ECO:0000256" key="1">
    <source>
        <dbReference type="ARBA" id="ARBA00001946"/>
    </source>
</evidence>
<evidence type="ECO:0000313" key="7">
    <source>
        <dbReference type="Proteomes" id="UP001140979"/>
    </source>
</evidence>
<comment type="cofactor">
    <cofactor evidence="1">
        <name>Mg(2+)</name>
        <dbReference type="ChEBI" id="CHEBI:18420"/>
    </cofactor>
</comment>
<dbReference type="PANTHER" id="PTHR45138:SF9">
    <property type="entry name" value="DIGUANYLATE CYCLASE DGCM-RELATED"/>
    <property type="match status" value="1"/>
</dbReference>
<keyword evidence="4" id="KW-0812">Transmembrane</keyword>
<accession>A0A9X4ETK4</accession>
<dbReference type="SMART" id="SM00267">
    <property type="entry name" value="GGDEF"/>
    <property type="match status" value="1"/>
</dbReference>
<dbReference type="AlphaFoldDB" id="A0A9X4ETK4"/>
<dbReference type="InterPro" id="IPR000160">
    <property type="entry name" value="GGDEF_dom"/>
</dbReference>
<dbReference type="RefSeq" id="WP_274683062.1">
    <property type="nucleotide sequence ID" value="NZ_JAKNBA010000011.1"/>
</dbReference>
<reference evidence="6" key="1">
    <citation type="submission" date="2022-02" db="EMBL/GenBank/DDBJ databases">
        <title>Emergence and expansion in Europe of a Vibrio aestuarianus clonal complex pathogenic for oysters.</title>
        <authorList>
            <person name="Mesnil A."/>
            <person name="Travers M.-A."/>
        </authorList>
    </citation>
    <scope>NUCLEOTIDE SEQUENCE</scope>
    <source>
        <strain evidence="6">19_064_11T1</strain>
    </source>
</reference>
<dbReference type="CDD" id="cd01949">
    <property type="entry name" value="GGDEF"/>
    <property type="match status" value="1"/>
</dbReference>
<dbReference type="EC" id="2.7.7.65" evidence="2"/>
<evidence type="ECO:0000256" key="3">
    <source>
        <dbReference type="ARBA" id="ARBA00034247"/>
    </source>
</evidence>
<evidence type="ECO:0000259" key="5">
    <source>
        <dbReference type="PROSITE" id="PS50887"/>
    </source>
</evidence>
<evidence type="ECO:0000256" key="4">
    <source>
        <dbReference type="SAM" id="Phobius"/>
    </source>
</evidence>
<dbReference type="Proteomes" id="UP001140979">
    <property type="component" value="Unassembled WGS sequence"/>
</dbReference>
<protein>
    <recommendedName>
        <fullName evidence="2">diguanylate cyclase</fullName>
        <ecNumber evidence="2">2.7.7.65</ecNumber>
    </recommendedName>
</protein>
<feature type="transmembrane region" description="Helical" evidence="4">
    <location>
        <begin position="7"/>
        <end position="25"/>
    </location>
</feature>